<comment type="caution">
    <text evidence="2">The sequence shown here is derived from an EMBL/GenBank/DDBJ whole genome shotgun (WGS) entry which is preliminary data.</text>
</comment>
<dbReference type="InterPro" id="IPR050570">
    <property type="entry name" value="Cell_wall_metabolism_enzyme"/>
</dbReference>
<evidence type="ECO:0000313" key="3">
    <source>
        <dbReference type="Proteomes" id="UP001556636"/>
    </source>
</evidence>
<dbReference type="CDD" id="cd12797">
    <property type="entry name" value="M23_peptidase"/>
    <property type="match status" value="1"/>
</dbReference>
<keyword evidence="2" id="KW-0378">Hydrolase</keyword>
<evidence type="ECO:0000259" key="1">
    <source>
        <dbReference type="Pfam" id="PF01551"/>
    </source>
</evidence>
<keyword evidence="3" id="KW-1185">Reference proteome</keyword>
<dbReference type="EMBL" id="JBAKFG010000001">
    <property type="protein sequence ID" value="MEX0372228.1"/>
    <property type="molecule type" value="Genomic_DNA"/>
</dbReference>
<dbReference type="InterPro" id="IPR016047">
    <property type="entry name" value="M23ase_b-sheet_dom"/>
</dbReference>
<protein>
    <submittedName>
        <fullName evidence="2">M23 family metallopeptidase</fullName>
        <ecNumber evidence="2">3.4.-.-</ecNumber>
    </submittedName>
</protein>
<dbReference type="Gene3D" id="2.70.70.10">
    <property type="entry name" value="Glucose Permease (Domain IIA)"/>
    <property type="match status" value="1"/>
</dbReference>
<proteinExistence type="predicted"/>
<dbReference type="Pfam" id="PF01551">
    <property type="entry name" value="Peptidase_M23"/>
    <property type="match status" value="1"/>
</dbReference>
<organism evidence="2 3">
    <name type="scientific">Spiribacter roseus</name>
    <dbReference type="NCBI Taxonomy" id="1855875"/>
    <lineage>
        <taxon>Bacteria</taxon>
        <taxon>Pseudomonadati</taxon>
        <taxon>Pseudomonadota</taxon>
        <taxon>Gammaproteobacteria</taxon>
        <taxon>Chromatiales</taxon>
        <taxon>Ectothiorhodospiraceae</taxon>
        <taxon>Spiribacter</taxon>
    </lineage>
</organism>
<dbReference type="GO" id="GO:0016787">
    <property type="term" value="F:hydrolase activity"/>
    <property type="evidence" value="ECO:0007669"/>
    <property type="project" value="UniProtKB-KW"/>
</dbReference>
<gene>
    <name evidence="2" type="ORF">V6X51_02110</name>
</gene>
<evidence type="ECO:0000313" key="2">
    <source>
        <dbReference type="EMBL" id="MEX0372228.1"/>
    </source>
</evidence>
<dbReference type="RefSeq" id="WP_367951001.1">
    <property type="nucleotide sequence ID" value="NZ_JBAKFG010000001.1"/>
</dbReference>
<dbReference type="EC" id="3.4.-.-" evidence="2"/>
<dbReference type="InterPro" id="IPR011055">
    <property type="entry name" value="Dup_hybrid_motif"/>
</dbReference>
<feature type="domain" description="M23ase beta-sheet core" evidence="1">
    <location>
        <begin position="166"/>
        <end position="261"/>
    </location>
</feature>
<reference evidence="2 3" key="1">
    <citation type="submission" date="2024-02" db="EMBL/GenBank/DDBJ databases">
        <title>New especies of Spiribacter isolated from saline water.</title>
        <authorList>
            <person name="Leon M.J."/>
            <person name="De La Haba R."/>
            <person name="Sanchez-Porro C."/>
            <person name="Ventosa A."/>
        </authorList>
    </citation>
    <scope>NUCLEOTIDE SEQUENCE [LARGE SCALE GENOMIC DNA]</scope>
    <source>
        <strain evidence="3">ag22IC6-196</strain>
    </source>
</reference>
<accession>A0ABV3RWR2</accession>
<dbReference type="SUPFAM" id="SSF51261">
    <property type="entry name" value="Duplicated hybrid motif"/>
    <property type="match status" value="1"/>
</dbReference>
<dbReference type="PANTHER" id="PTHR21666:SF285">
    <property type="entry name" value="M23 FAMILY METALLOPEPTIDASE"/>
    <property type="match status" value="1"/>
</dbReference>
<dbReference type="PANTHER" id="PTHR21666">
    <property type="entry name" value="PEPTIDASE-RELATED"/>
    <property type="match status" value="1"/>
</dbReference>
<sequence length="274" mass="29494">MIRLTRTLGLLLGLLPLVAGALDIDGPRRQGGLLHGEAPPGAEVRALGHTVPVDSAGRFVLGLGRDAPAVVTVTAVSPDGTRRQHTLEVAQRRYDIQRIDGLDRNQVSPDAETLERIRRDASAVRAARARRLPARHFDAGWIWPVTGPISGIYGSQRILNGEPRQPHYGIDIARPTGTPVRAPSDGVVTLAAEDLFFSGGTLILDHGQGLSSTFLHLSAMRVAVGDTVRQGEIIAEVGASGRVTGAHLDWRMNWFDQRIDPSMLVPPMTEASTQ</sequence>
<name>A0ABV3RWR2_9GAMM</name>
<dbReference type="Proteomes" id="UP001556636">
    <property type="component" value="Unassembled WGS sequence"/>
</dbReference>